<dbReference type="PANTHER" id="PTHR46018">
    <property type="entry name" value="ZINC PHOSPHODIESTERASE ELAC PROTEIN 1"/>
    <property type="match status" value="1"/>
</dbReference>
<evidence type="ECO:0000256" key="4">
    <source>
        <dbReference type="ARBA" id="ARBA00022723"/>
    </source>
</evidence>
<keyword evidence="4 8" id="KW-0479">Metal-binding</keyword>
<dbReference type="AlphaFoldDB" id="A0A8J2XWD4"/>
<dbReference type="NCBIfam" id="NF000801">
    <property type="entry name" value="PRK00055.1-3"/>
    <property type="match status" value="1"/>
</dbReference>
<feature type="binding site" evidence="8">
    <location>
        <position position="65"/>
    </location>
    <ligand>
        <name>Zn(2+)</name>
        <dbReference type="ChEBI" id="CHEBI:29105"/>
        <label>2</label>
        <note>catalytic</note>
    </ligand>
</feature>
<sequence>MLAVTILGNNSALPAFDRHPTAQVVTMEDQIFLVDCGEGTQMQMAKYKIRRSKINYIFISHLHGDHYFGLIGLLTSMGLLGRTQELHIYAPPPLQDIIGLQLKVADIELAYPLHFHHLTAEGVILREARFEVSCFPVYHRIECWGFCFREVRPLRRVNPEKARQNEVPASFFDRLKWGENYLRKDGVLVDNLSVTDPAPKAKSYAYAADTLYDERIAEQVRGVDLLYHETTYLKDLGEQAGKRFHSTTEQAARIACIAGVQRLLIGHFSSKYEKLQVFEQEARDTFPNTELAMEGVTYKI</sequence>
<dbReference type="Pfam" id="PF23023">
    <property type="entry name" value="Anti-Pycsar_Apyc1"/>
    <property type="match status" value="1"/>
</dbReference>
<feature type="binding site" evidence="8">
    <location>
        <position position="209"/>
    </location>
    <ligand>
        <name>Zn(2+)</name>
        <dbReference type="ChEBI" id="CHEBI:29105"/>
        <label>2</label>
        <note>catalytic</note>
    </ligand>
</feature>
<dbReference type="Gene3D" id="3.60.15.10">
    <property type="entry name" value="Ribonuclease Z/Hydroxyacylglutathione hydrolase-like"/>
    <property type="match status" value="1"/>
</dbReference>
<proteinExistence type="inferred from homology"/>
<reference evidence="9" key="1">
    <citation type="journal article" date="2014" name="Int. J. Syst. Evol. Microbiol.">
        <title>Complete genome sequence of Corynebacterium casei LMG S-19264T (=DSM 44701T), isolated from a smear-ripened cheese.</title>
        <authorList>
            <consortium name="US DOE Joint Genome Institute (JGI-PGF)"/>
            <person name="Walter F."/>
            <person name="Albersmeier A."/>
            <person name="Kalinowski J."/>
            <person name="Ruckert C."/>
        </authorList>
    </citation>
    <scope>NUCLEOTIDE SEQUENCE</scope>
    <source>
        <strain evidence="9">CGMCC 1.15448</strain>
    </source>
</reference>
<feature type="binding site" evidence="8">
    <location>
        <position position="66"/>
    </location>
    <ligand>
        <name>Zn(2+)</name>
        <dbReference type="ChEBI" id="CHEBI:29105"/>
        <label>2</label>
        <note>catalytic</note>
    </ligand>
</feature>
<comment type="caution">
    <text evidence="9">The sequence shown here is derived from an EMBL/GenBank/DDBJ whole genome shotgun (WGS) entry which is preliminary data.</text>
</comment>
<evidence type="ECO:0000256" key="7">
    <source>
        <dbReference type="ARBA" id="ARBA00022833"/>
    </source>
</evidence>
<evidence type="ECO:0000256" key="5">
    <source>
        <dbReference type="ARBA" id="ARBA00022759"/>
    </source>
</evidence>
<evidence type="ECO:0000256" key="2">
    <source>
        <dbReference type="ARBA" id="ARBA00022694"/>
    </source>
</evidence>
<keyword evidence="6 8" id="KW-0378">Hydrolase</keyword>
<evidence type="ECO:0000256" key="3">
    <source>
        <dbReference type="ARBA" id="ARBA00022722"/>
    </source>
</evidence>
<dbReference type="InterPro" id="IPR013471">
    <property type="entry name" value="RNase_Z/BN"/>
</dbReference>
<keyword evidence="7 8" id="KW-0862">Zinc</keyword>
<reference evidence="9" key="2">
    <citation type="submission" date="2020-09" db="EMBL/GenBank/DDBJ databases">
        <authorList>
            <person name="Sun Q."/>
            <person name="Zhou Y."/>
        </authorList>
    </citation>
    <scope>NUCLEOTIDE SEQUENCE</scope>
    <source>
        <strain evidence="9">CGMCC 1.15448</strain>
    </source>
</reference>
<dbReference type="RefSeq" id="WP_188938167.1">
    <property type="nucleotide sequence ID" value="NZ_BMJC01000009.1"/>
</dbReference>
<comment type="cofactor">
    <cofactor evidence="8">
        <name>Zn(2+)</name>
        <dbReference type="ChEBI" id="CHEBI:29105"/>
    </cofactor>
    <text evidence="8">Binds 2 Zn(2+) ions.</text>
</comment>
<evidence type="ECO:0000313" key="10">
    <source>
        <dbReference type="Proteomes" id="UP000607559"/>
    </source>
</evidence>
<keyword evidence="5 8" id="KW-0255">Endonuclease</keyword>
<feature type="active site" description="Proton acceptor" evidence="8">
    <location>
        <position position="65"/>
    </location>
</feature>
<comment type="similarity">
    <text evidence="8">Belongs to the RNase Z family.</text>
</comment>
<dbReference type="InterPro" id="IPR036866">
    <property type="entry name" value="RibonucZ/Hydroxyglut_hydro"/>
</dbReference>
<comment type="subunit">
    <text evidence="1 8">Homodimer.</text>
</comment>
<name>A0A8J2XWD4_9BACT</name>
<feature type="binding site" evidence="8">
    <location>
        <position position="267"/>
    </location>
    <ligand>
        <name>Zn(2+)</name>
        <dbReference type="ChEBI" id="CHEBI:29105"/>
        <label>2</label>
        <note>catalytic</note>
    </ligand>
</feature>
<accession>A0A8J2XWD4</accession>
<comment type="function">
    <text evidence="8">Zinc phosphodiesterase, which displays some tRNA 3'-processing endonuclease activity. Probably involved in tRNA maturation, by removing a 3'-trailer from precursor tRNA.</text>
</comment>
<dbReference type="GO" id="GO:0042781">
    <property type="term" value="F:3'-tRNA processing endoribonuclease activity"/>
    <property type="evidence" value="ECO:0007669"/>
    <property type="project" value="UniProtKB-UniRule"/>
</dbReference>
<feature type="binding site" evidence="8">
    <location>
        <position position="63"/>
    </location>
    <ligand>
        <name>Zn(2+)</name>
        <dbReference type="ChEBI" id="CHEBI:29105"/>
        <label>1</label>
        <note>catalytic</note>
    </ligand>
</feature>
<evidence type="ECO:0000256" key="1">
    <source>
        <dbReference type="ARBA" id="ARBA00011738"/>
    </source>
</evidence>
<evidence type="ECO:0000313" key="9">
    <source>
        <dbReference type="EMBL" id="GGB25582.1"/>
    </source>
</evidence>
<dbReference type="Proteomes" id="UP000607559">
    <property type="component" value="Unassembled WGS sequence"/>
</dbReference>
<protein>
    <recommendedName>
        <fullName evidence="8">Ribonuclease Z</fullName>
        <shortName evidence="8">RNase Z</shortName>
        <ecNumber evidence="8">3.1.26.11</ecNumber>
    </recommendedName>
    <alternativeName>
        <fullName evidence="8">tRNA 3 endonuclease</fullName>
    </alternativeName>
    <alternativeName>
        <fullName evidence="8">tRNase Z</fullName>
    </alternativeName>
</protein>
<keyword evidence="10" id="KW-1185">Reference proteome</keyword>
<feature type="binding site" evidence="8">
    <location>
        <position position="61"/>
    </location>
    <ligand>
        <name>Zn(2+)</name>
        <dbReference type="ChEBI" id="CHEBI:29105"/>
        <label>1</label>
        <note>catalytic</note>
    </ligand>
</feature>
<dbReference type="CDD" id="cd07717">
    <property type="entry name" value="RNaseZ_ZiPD-like_MBL-fold"/>
    <property type="match status" value="1"/>
</dbReference>
<keyword evidence="2 8" id="KW-0819">tRNA processing</keyword>
<dbReference type="GO" id="GO:0008270">
    <property type="term" value="F:zinc ion binding"/>
    <property type="evidence" value="ECO:0007669"/>
    <property type="project" value="UniProtKB-UniRule"/>
</dbReference>
<comment type="catalytic activity">
    <reaction evidence="8">
        <text>Endonucleolytic cleavage of RNA, removing extra 3' nucleotides from tRNA precursor, generating 3' termini of tRNAs. A 3'-hydroxy group is left at the tRNA terminus and a 5'-phosphoryl group is left at the trailer molecule.</text>
        <dbReference type="EC" id="3.1.26.11"/>
    </reaction>
</comment>
<dbReference type="PANTHER" id="PTHR46018:SF2">
    <property type="entry name" value="ZINC PHOSPHODIESTERASE ELAC PROTEIN 1"/>
    <property type="match status" value="1"/>
</dbReference>
<organism evidence="9 10">
    <name type="scientific">Puia dinghuensis</name>
    <dbReference type="NCBI Taxonomy" id="1792502"/>
    <lineage>
        <taxon>Bacteria</taxon>
        <taxon>Pseudomonadati</taxon>
        <taxon>Bacteroidota</taxon>
        <taxon>Chitinophagia</taxon>
        <taxon>Chitinophagales</taxon>
        <taxon>Chitinophagaceae</taxon>
        <taxon>Puia</taxon>
    </lineage>
</organism>
<dbReference type="EC" id="3.1.26.11" evidence="8"/>
<feature type="binding site" evidence="8">
    <location>
        <position position="209"/>
    </location>
    <ligand>
        <name>Zn(2+)</name>
        <dbReference type="ChEBI" id="CHEBI:29105"/>
        <label>1</label>
        <note>catalytic</note>
    </ligand>
</feature>
<dbReference type="HAMAP" id="MF_01818">
    <property type="entry name" value="RNase_Z_BN"/>
    <property type="match status" value="1"/>
</dbReference>
<evidence type="ECO:0000256" key="8">
    <source>
        <dbReference type="HAMAP-Rule" id="MF_01818"/>
    </source>
</evidence>
<feature type="binding site" evidence="8">
    <location>
        <position position="139"/>
    </location>
    <ligand>
        <name>Zn(2+)</name>
        <dbReference type="ChEBI" id="CHEBI:29105"/>
        <label>1</label>
        <note>catalytic</note>
    </ligand>
</feature>
<evidence type="ECO:0000256" key="6">
    <source>
        <dbReference type="ARBA" id="ARBA00022801"/>
    </source>
</evidence>
<dbReference type="EMBL" id="BMJC01000009">
    <property type="protein sequence ID" value="GGB25582.1"/>
    <property type="molecule type" value="Genomic_DNA"/>
</dbReference>
<keyword evidence="3 8" id="KW-0540">Nuclease</keyword>
<gene>
    <name evidence="8 9" type="primary">rnz</name>
    <name evidence="9" type="ORF">GCM10011511_56900</name>
</gene>
<dbReference type="SUPFAM" id="SSF56281">
    <property type="entry name" value="Metallo-hydrolase/oxidoreductase"/>
    <property type="match status" value="1"/>
</dbReference>